<feature type="transmembrane region" description="Helical" evidence="5">
    <location>
        <begin position="99"/>
        <end position="120"/>
    </location>
</feature>
<evidence type="ECO:0000256" key="1">
    <source>
        <dbReference type="ARBA" id="ARBA00004141"/>
    </source>
</evidence>
<evidence type="ECO:0000256" key="5">
    <source>
        <dbReference type="SAM" id="Phobius"/>
    </source>
</evidence>
<feature type="domain" description="Peptidase S54 rhomboid" evidence="6">
    <location>
        <begin position="37"/>
        <end position="175"/>
    </location>
</feature>
<proteinExistence type="predicted"/>
<protein>
    <submittedName>
        <fullName evidence="7">Rhomboid family protein</fullName>
    </submittedName>
</protein>
<dbReference type="Proteomes" id="UP000094769">
    <property type="component" value="Unassembled WGS sequence"/>
</dbReference>
<comment type="caution">
    <text evidence="7">The sequence shown here is derived from an EMBL/GenBank/DDBJ whole genome shotgun (WGS) entry which is preliminary data.</text>
</comment>
<evidence type="ECO:0000313" key="8">
    <source>
        <dbReference type="Proteomes" id="UP000094769"/>
    </source>
</evidence>
<keyword evidence="2 5" id="KW-0812">Transmembrane</keyword>
<dbReference type="GO" id="GO:0004252">
    <property type="term" value="F:serine-type endopeptidase activity"/>
    <property type="evidence" value="ECO:0007669"/>
    <property type="project" value="InterPro"/>
</dbReference>
<dbReference type="InterPro" id="IPR023826">
    <property type="entry name" value="Rhom-like_SP_proteobac"/>
</dbReference>
<keyword evidence="8" id="KW-1185">Reference proteome</keyword>
<gene>
    <name evidence="7" type="ORF">CODIS_34570</name>
</gene>
<dbReference type="NCBIfam" id="TIGR03902">
    <property type="entry name" value="rhom_GG_sort"/>
    <property type="match status" value="1"/>
</dbReference>
<keyword evidence="3 5" id="KW-1133">Transmembrane helix</keyword>
<dbReference type="PANTHER" id="PTHR43066">
    <property type="entry name" value="RHOMBOID-RELATED PROTEIN"/>
    <property type="match status" value="1"/>
</dbReference>
<feature type="transmembrane region" description="Helical" evidence="5">
    <location>
        <begin position="76"/>
        <end position="93"/>
    </location>
</feature>
<evidence type="ECO:0000256" key="2">
    <source>
        <dbReference type="ARBA" id="ARBA00022692"/>
    </source>
</evidence>
<dbReference type="EMBL" id="MARB01000024">
    <property type="protein sequence ID" value="ODJ86262.1"/>
    <property type="molecule type" value="Genomic_DNA"/>
</dbReference>
<reference evidence="7 8" key="1">
    <citation type="submission" date="2016-06" db="EMBL/GenBank/DDBJ databases">
        <title>Genome sequence of endosymbiont of Candidatus Endolucinida thiodiazotropha.</title>
        <authorList>
            <person name="Poehlein A."/>
            <person name="Koenig S."/>
            <person name="Heiden S.E."/>
            <person name="Thuermer A."/>
            <person name="Voget S."/>
            <person name="Daniel R."/>
            <person name="Markert S."/>
            <person name="Gros O."/>
            <person name="Schweder T."/>
        </authorList>
    </citation>
    <scope>NUCLEOTIDE SEQUENCE [LARGE SCALE GENOMIC DNA]</scope>
    <source>
        <strain evidence="7 8">COS</strain>
    </source>
</reference>
<evidence type="ECO:0000259" key="6">
    <source>
        <dbReference type="Pfam" id="PF01694"/>
    </source>
</evidence>
<dbReference type="InterPro" id="IPR022764">
    <property type="entry name" value="Peptidase_S54_rhomboid_dom"/>
</dbReference>
<dbReference type="RefSeq" id="WP_069127200.1">
    <property type="nucleotide sequence ID" value="NZ_MARB01000024.1"/>
</dbReference>
<dbReference type="AlphaFoldDB" id="A0A7Z1ADX1"/>
<dbReference type="InterPro" id="IPR035952">
    <property type="entry name" value="Rhomboid-like_sf"/>
</dbReference>
<evidence type="ECO:0000256" key="3">
    <source>
        <dbReference type="ARBA" id="ARBA00022989"/>
    </source>
</evidence>
<dbReference type="Gene3D" id="1.20.1540.10">
    <property type="entry name" value="Rhomboid-like"/>
    <property type="match status" value="1"/>
</dbReference>
<sequence length="188" mass="21056">MIFPKLTVGAVLITAVLMAMPQHHGHFYFDLSPVMSGEWWRLLTGHLIHSDWEHWFWNAAALAVLGSYLEQQSKYLWFQGMLAGMISVNLLLLSDWSQITRYCGLSGALNTLLAVALFHYWRETRSAWVIVAALVCMSKLMIELLSGTSLLTQLSWPPFPPAHLAGTLAGVILIISTKHFCPKTNSCV</sequence>
<dbReference type="GO" id="GO:0016020">
    <property type="term" value="C:membrane"/>
    <property type="evidence" value="ECO:0007669"/>
    <property type="project" value="UniProtKB-SubCell"/>
</dbReference>
<accession>A0A7Z1ADX1</accession>
<name>A0A7Z1ADX1_9GAMM</name>
<evidence type="ECO:0000313" key="7">
    <source>
        <dbReference type="EMBL" id="ODJ86262.1"/>
    </source>
</evidence>
<dbReference type="Pfam" id="PF01694">
    <property type="entry name" value="Rhomboid"/>
    <property type="match status" value="1"/>
</dbReference>
<dbReference type="SUPFAM" id="SSF144091">
    <property type="entry name" value="Rhomboid-like"/>
    <property type="match status" value="1"/>
</dbReference>
<feature type="transmembrane region" description="Helical" evidence="5">
    <location>
        <begin position="158"/>
        <end position="176"/>
    </location>
</feature>
<evidence type="ECO:0000256" key="4">
    <source>
        <dbReference type="ARBA" id="ARBA00023136"/>
    </source>
</evidence>
<keyword evidence="4 5" id="KW-0472">Membrane</keyword>
<organism evidence="7 8">
    <name type="scientific">Candidatus Thiodiazotropha endolucinida</name>
    <dbReference type="NCBI Taxonomy" id="1655433"/>
    <lineage>
        <taxon>Bacteria</taxon>
        <taxon>Pseudomonadati</taxon>
        <taxon>Pseudomonadota</taxon>
        <taxon>Gammaproteobacteria</taxon>
        <taxon>Chromatiales</taxon>
        <taxon>Sedimenticolaceae</taxon>
        <taxon>Candidatus Thiodiazotropha</taxon>
    </lineage>
</organism>
<feature type="transmembrane region" description="Helical" evidence="5">
    <location>
        <begin position="52"/>
        <end position="69"/>
    </location>
</feature>
<comment type="subcellular location">
    <subcellularLocation>
        <location evidence="1">Membrane</location>
        <topology evidence="1">Multi-pass membrane protein</topology>
    </subcellularLocation>
</comment>
<feature type="transmembrane region" description="Helical" evidence="5">
    <location>
        <begin position="127"/>
        <end position="146"/>
    </location>
</feature>